<accession>A0A081B5E5</accession>
<gene>
    <name evidence="2" type="ORF">F444_00102</name>
</gene>
<feature type="region of interest" description="Disordered" evidence="1">
    <location>
        <begin position="604"/>
        <end position="628"/>
    </location>
</feature>
<dbReference type="AlphaFoldDB" id="A0A081B5E5"/>
<feature type="compositionally biased region" description="Acidic residues" evidence="1">
    <location>
        <begin position="563"/>
        <end position="572"/>
    </location>
</feature>
<reference evidence="2 3" key="1">
    <citation type="submission" date="2013-11" db="EMBL/GenBank/DDBJ databases">
        <title>The Genome Sequence of Phytophthora parasitica P1976.</title>
        <authorList>
            <consortium name="The Broad Institute Genomics Platform"/>
            <person name="Russ C."/>
            <person name="Tyler B."/>
            <person name="Panabieres F."/>
            <person name="Shan W."/>
            <person name="Tripathy S."/>
            <person name="Grunwald N."/>
            <person name="Machado M."/>
            <person name="Johnson C.S."/>
            <person name="Walker B."/>
            <person name="Young S."/>
            <person name="Zeng Q."/>
            <person name="Gargeya S."/>
            <person name="Fitzgerald M."/>
            <person name="Haas B."/>
            <person name="Abouelleil A."/>
            <person name="Allen A.W."/>
            <person name="Alvarado L."/>
            <person name="Arachchi H.M."/>
            <person name="Berlin A.M."/>
            <person name="Chapman S.B."/>
            <person name="Gainer-Dewar J."/>
            <person name="Goldberg J."/>
            <person name="Griggs A."/>
            <person name="Gujja S."/>
            <person name="Hansen M."/>
            <person name="Howarth C."/>
            <person name="Imamovic A."/>
            <person name="Ireland A."/>
            <person name="Larimer J."/>
            <person name="McCowan C."/>
            <person name="Murphy C."/>
            <person name="Pearson M."/>
            <person name="Poon T.W."/>
            <person name="Priest M."/>
            <person name="Roberts A."/>
            <person name="Saif S."/>
            <person name="Shea T."/>
            <person name="Sisk P."/>
            <person name="Sykes S."/>
            <person name="Wortman J."/>
            <person name="Nusbaum C."/>
            <person name="Birren B."/>
        </authorList>
    </citation>
    <scope>NUCLEOTIDE SEQUENCE [LARGE SCALE GENOMIC DNA]</scope>
    <source>
        <strain evidence="2 3">P1976</strain>
    </source>
</reference>
<dbReference type="Proteomes" id="UP000028582">
    <property type="component" value="Unassembled WGS sequence"/>
</dbReference>
<proteinExistence type="predicted"/>
<protein>
    <submittedName>
        <fullName evidence="2">Uncharacterized protein</fullName>
    </submittedName>
</protein>
<feature type="region of interest" description="Disordered" evidence="1">
    <location>
        <begin position="993"/>
        <end position="1030"/>
    </location>
</feature>
<dbReference type="PANTHER" id="PTHR43760">
    <property type="entry name" value="ENDORIBONUCLEASE-RELATED"/>
    <property type="match status" value="1"/>
</dbReference>
<dbReference type="InterPro" id="IPR013813">
    <property type="entry name" value="Endoribo_LPSP/chorism_mut-like"/>
</dbReference>
<sequence length="1133" mass="127976">MATQQDSKPTVSDEDLQKCYEAFTRRRLIRGERSIRTPEGFQRLHKRYQRTSSVVAETGPAIFTDGEDDDSGCLRNVLNVFFNPKVLRVITETCWRLAHFGGGTLNAERDCAGLELDAEKYSTFSLRLIQWVIPELPRRQVQDLVQYDWELDRKFDELGRDGLSLRGFELSLLDLLVSCTDGTVAKCLEFLNLMARWLQHSLPPYIIHDTAGQVDQDDVANNYSNQLPKAVPMKIVWNIVPFSMMAPCQIGPQGLYCELKTKVCSSPIVVMLLAADEKPLEMVLATNPKLLLKRTESLKVINNKIAGCWTFHMNSKTSILLVPGSTVNHLSKALYACFRTCDSAKPILESRMVGGECDSNNQQIVVNEEQSEAQNAALTSASTGLTLCTSVPEQSSLRIGSKNVFYRMESMSPRIFTLEHSTQLGEEITIVLTASLLQSNNSVPTTSGIETNSTFRVSDSYPQDGEVTQDDAHTLIFIIKSTLQRKNGSKQDQAILPRQWFTCLNTAKETKTILFESPEMKNGEKVTETQCREIYQLFIFTLHGVNIEVACNAKIPAQTREESDPDTPESEADNPNKFSEVTSSSLLKDLLQLQKIRQLDKTSEPLPDMVVGTPVSTTKPGSTTESLRSKILRSRQEARYSRYLELQAEIQSKILERKTSRKTTTQESDHSDESVQIPLSPDSELEKRVNQLAAFFHEMAVHQPRDDELIGGATEAAEAVAEEQLLKRFSEMFDYDSDLQNALDEEKWSTDSVKIARRRDSIYTNLPKTMPTTRADIPDKCSRTYEDYENTAQYIEQLMEDVTNHTAQQQEQQNLEDEERKRAVVTQLVDSWQYTQHRVYKAETRKRIDEMEKKRRSQWLQSEYIQAKRGDKPERPVLILPKQRFLVQEHSIPSNAIWEVPGASNNPAEVILPSGPAVDLVSPMRPTSPHTEKVFKPQRPLVRPATVATSERSSNITALRSAAISRARVRRIRSAHSTARGESTPSRIQVISPRNLDQPMSPQQEIPDYSLSTLNDEESPNGLAPTKSLTSPRFVDDPVHLEAPSLISPTEQGCFVDADTKVTLTEKSPVKFERRRKRKKRSKIPTDIHFRRRVLELVSISAQLQALDGEEWKEAQGIANVDELSNMPCLPPT</sequence>
<feature type="region of interest" description="Disordered" evidence="1">
    <location>
        <begin position="558"/>
        <end position="579"/>
    </location>
</feature>
<feature type="region of interest" description="Disordered" evidence="1">
    <location>
        <begin position="657"/>
        <end position="677"/>
    </location>
</feature>
<evidence type="ECO:0000313" key="3">
    <source>
        <dbReference type="Proteomes" id="UP000028582"/>
    </source>
</evidence>
<feature type="compositionally biased region" description="Polar residues" evidence="1">
    <location>
        <begin position="998"/>
        <end position="1014"/>
    </location>
</feature>
<dbReference type="PANTHER" id="PTHR43760:SF1">
    <property type="entry name" value="ENDORIBONUCLEASE L-PSP_CHORISMATE MUTASE-LIKE DOMAIN-CONTAINING PROTEIN"/>
    <property type="match status" value="1"/>
</dbReference>
<comment type="caution">
    <text evidence="2">The sequence shown here is derived from an EMBL/GenBank/DDBJ whole genome shotgun (WGS) entry which is preliminary data.</text>
</comment>
<name>A0A081B5E5_PHYNI</name>
<evidence type="ECO:0000256" key="1">
    <source>
        <dbReference type="SAM" id="MobiDB-lite"/>
    </source>
</evidence>
<feature type="compositionally biased region" description="Polar residues" evidence="1">
    <location>
        <begin position="614"/>
        <end position="626"/>
    </location>
</feature>
<dbReference type="OrthoDB" id="128324at2759"/>
<dbReference type="EMBL" id="ANJA01000035">
    <property type="protein sequence ID" value="ETO86356.1"/>
    <property type="molecule type" value="Genomic_DNA"/>
</dbReference>
<organism evidence="2 3">
    <name type="scientific">Phytophthora nicotianae P1976</name>
    <dbReference type="NCBI Taxonomy" id="1317066"/>
    <lineage>
        <taxon>Eukaryota</taxon>
        <taxon>Sar</taxon>
        <taxon>Stramenopiles</taxon>
        <taxon>Oomycota</taxon>
        <taxon>Peronosporomycetes</taxon>
        <taxon>Peronosporales</taxon>
        <taxon>Peronosporaceae</taxon>
        <taxon>Phytophthora</taxon>
    </lineage>
</organism>
<evidence type="ECO:0000313" key="2">
    <source>
        <dbReference type="EMBL" id="ETO86356.1"/>
    </source>
</evidence>